<evidence type="ECO:0000256" key="1">
    <source>
        <dbReference type="ARBA" id="ARBA00004651"/>
    </source>
</evidence>
<evidence type="ECO:0000313" key="11">
    <source>
        <dbReference type="Proteomes" id="UP000469011"/>
    </source>
</evidence>
<keyword evidence="11" id="KW-1185">Reference proteome</keyword>
<evidence type="ECO:0000256" key="3">
    <source>
        <dbReference type="ARBA" id="ARBA00022448"/>
    </source>
</evidence>
<comment type="caution">
    <text evidence="10">The sequence shown here is derived from an EMBL/GenBank/DDBJ whole genome shotgun (WGS) entry which is preliminary data.</text>
</comment>
<evidence type="ECO:0000259" key="9">
    <source>
        <dbReference type="PROSITE" id="PS51012"/>
    </source>
</evidence>
<organism evidence="10 11">
    <name type="scientific">Jiella pacifica</name>
    <dbReference type="NCBI Taxonomy" id="2696469"/>
    <lineage>
        <taxon>Bacteria</taxon>
        <taxon>Pseudomonadati</taxon>
        <taxon>Pseudomonadota</taxon>
        <taxon>Alphaproteobacteria</taxon>
        <taxon>Hyphomicrobiales</taxon>
        <taxon>Aurantimonadaceae</taxon>
        <taxon>Jiella</taxon>
    </lineage>
</organism>
<dbReference type="InterPro" id="IPR047817">
    <property type="entry name" value="ABC2_TM_bact-type"/>
</dbReference>
<reference evidence="10 11" key="1">
    <citation type="submission" date="2020-01" db="EMBL/GenBank/DDBJ databases">
        <title>Jiella pacifica sp. nov.</title>
        <authorList>
            <person name="Xue Z."/>
            <person name="Zhu S."/>
            <person name="Chen J."/>
            <person name="Yang J."/>
        </authorList>
    </citation>
    <scope>NUCLEOTIDE SEQUENCE [LARGE SCALE GENOMIC DNA]</scope>
    <source>
        <strain evidence="10 11">40Bstr34</strain>
    </source>
</reference>
<accession>A0A6N9T6V5</accession>
<feature type="domain" description="ABC transmembrane type-2" evidence="9">
    <location>
        <begin position="130"/>
        <end position="371"/>
    </location>
</feature>
<name>A0A6N9T6V5_9HYPH</name>
<dbReference type="InterPro" id="IPR013525">
    <property type="entry name" value="ABC2_TM"/>
</dbReference>
<dbReference type="AlphaFoldDB" id="A0A6N9T6V5"/>
<feature type="transmembrane region" description="Helical" evidence="8">
    <location>
        <begin position="175"/>
        <end position="200"/>
    </location>
</feature>
<evidence type="ECO:0000313" key="10">
    <source>
        <dbReference type="EMBL" id="NDW07127.1"/>
    </source>
</evidence>
<dbReference type="PROSITE" id="PS51012">
    <property type="entry name" value="ABC_TM2"/>
    <property type="match status" value="1"/>
</dbReference>
<evidence type="ECO:0000256" key="5">
    <source>
        <dbReference type="ARBA" id="ARBA00022692"/>
    </source>
</evidence>
<dbReference type="RefSeq" id="WP_163465583.1">
    <property type="nucleotide sequence ID" value="NZ_JAAAMG010000024.1"/>
</dbReference>
<dbReference type="EMBL" id="JAAAMG010000024">
    <property type="protein sequence ID" value="NDW07127.1"/>
    <property type="molecule type" value="Genomic_DNA"/>
</dbReference>
<keyword evidence="6 8" id="KW-1133">Transmembrane helix</keyword>
<gene>
    <name evidence="10" type="ORF">GTK09_22170</name>
</gene>
<dbReference type="GO" id="GO:0140359">
    <property type="term" value="F:ABC-type transporter activity"/>
    <property type="evidence" value="ECO:0007669"/>
    <property type="project" value="InterPro"/>
</dbReference>
<evidence type="ECO:0000256" key="2">
    <source>
        <dbReference type="ARBA" id="ARBA00007783"/>
    </source>
</evidence>
<keyword evidence="4" id="KW-1003">Cell membrane</keyword>
<evidence type="ECO:0000256" key="8">
    <source>
        <dbReference type="SAM" id="Phobius"/>
    </source>
</evidence>
<proteinExistence type="inferred from homology"/>
<dbReference type="PANTHER" id="PTHR30294">
    <property type="entry name" value="MEMBRANE COMPONENT OF ABC TRANSPORTER YHHJ-RELATED"/>
    <property type="match status" value="1"/>
</dbReference>
<feature type="transmembrane region" description="Helical" evidence="8">
    <location>
        <begin position="259"/>
        <end position="281"/>
    </location>
</feature>
<dbReference type="InterPro" id="IPR051449">
    <property type="entry name" value="ABC-2_transporter_component"/>
</dbReference>
<feature type="transmembrane region" description="Helical" evidence="8">
    <location>
        <begin position="20"/>
        <end position="40"/>
    </location>
</feature>
<protein>
    <submittedName>
        <fullName evidence="10">ABC transporter permease</fullName>
    </submittedName>
</protein>
<dbReference type="PANTHER" id="PTHR30294:SF47">
    <property type="entry name" value="INNER MEMBRANE TRANSPORT PERMEASE YHHJ"/>
    <property type="match status" value="1"/>
</dbReference>
<keyword evidence="3" id="KW-0813">Transport</keyword>
<feature type="transmembrane region" description="Helical" evidence="8">
    <location>
        <begin position="350"/>
        <end position="368"/>
    </location>
</feature>
<dbReference type="Gene3D" id="3.40.1710.10">
    <property type="entry name" value="abc type-2 transporter like domain"/>
    <property type="match status" value="1"/>
</dbReference>
<dbReference type="GO" id="GO:0005886">
    <property type="term" value="C:plasma membrane"/>
    <property type="evidence" value="ECO:0007669"/>
    <property type="project" value="UniProtKB-SubCell"/>
</dbReference>
<comment type="subcellular location">
    <subcellularLocation>
        <location evidence="1">Cell membrane</location>
        <topology evidence="1">Multi-pass membrane protein</topology>
    </subcellularLocation>
</comment>
<evidence type="ECO:0000256" key="4">
    <source>
        <dbReference type="ARBA" id="ARBA00022475"/>
    </source>
</evidence>
<evidence type="ECO:0000256" key="6">
    <source>
        <dbReference type="ARBA" id="ARBA00022989"/>
    </source>
</evidence>
<evidence type="ECO:0000256" key="7">
    <source>
        <dbReference type="ARBA" id="ARBA00023136"/>
    </source>
</evidence>
<dbReference type="Pfam" id="PF12698">
    <property type="entry name" value="ABC2_membrane_3"/>
    <property type="match status" value="1"/>
</dbReference>
<feature type="transmembrane region" description="Helical" evidence="8">
    <location>
        <begin position="221"/>
        <end position="247"/>
    </location>
</feature>
<feature type="transmembrane region" description="Helical" evidence="8">
    <location>
        <begin position="288"/>
        <end position="309"/>
    </location>
</feature>
<sequence length="375" mass="40131">MRRTISNVLRLIGKELHSIWADPVMLILVVYSFTVAIYMVSNDASTEVRHVAVAIVDEDHSQLSRRLADAIRPPEFQAPEEIAADAVDAALDAGRFVFVLHVPPRFEADLVSGRRPELLLEIDATAMAQAGNGATDLASIVSGEIAGFLGGGPGSAREPVDLVVRAWFNPNLETVWFGSVMQVMNSITMLTLILAGAALIREREHGTIEHLLVMPVTPAEIVLSKIFANGLVIVVAAALCLIVVVQWALAVPIAGSMPLFLAGTALYTVTIASLGILLATFSTSMGQFGLLVIPIMVVLNLLSGGMTPLESMPHWLRLTMQVVAPSPSFVAFAQGVLYRGAGLGTVWPDLLTFTAQGGVYFALSLLRFRGVLARI</sequence>
<keyword evidence="7 8" id="KW-0472">Membrane</keyword>
<keyword evidence="5 8" id="KW-0812">Transmembrane</keyword>
<dbReference type="Proteomes" id="UP000469011">
    <property type="component" value="Unassembled WGS sequence"/>
</dbReference>
<comment type="similarity">
    <text evidence="2">Belongs to the ABC-2 integral membrane protein family.</text>
</comment>